<sequence>MKSESAYKHIDDDVIQKDIGFLHNFLIMVMTQSTSDSDVESVFRQITYNMSSIASYFEPLKGMHFSEMAEAFIEINRSHAGLQVQKALSLLNVLVVTHVLFEGKVPHSYAELRRFRQMQSKKTNITMNTDVRGEYVQIGKDRHVNSFLKACGLVTSMKEDDLLYITQTMDKDPGAFFNELCGEIKQAFNDRKNPNRKGAWCKWKRILEEVAADNKIHQKIINKWMGGISWKEG</sequence>
<evidence type="ECO:0000313" key="2">
    <source>
        <dbReference type="Proteomes" id="UP001224775"/>
    </source>
</evidence>
<protein>
    <submittedName>
        <fullName evidence="1">Uncharacterized protein</fullName>
    </submittedName>
</protein>
<dbReference type="Proteomes" id="UP001224775">
    <property type="component" value="Unassembled WGS sequence"/>
</dbReference>
<comment type="caution">
    <text evidence="1">The sequence shown here is derived from an EMBL/GenBank/DDBJ whole genome shotgun (WGS) entry which is preliminary data.</text>
</comment>
<dbReference type="EMBL" id="JATAAI010000007">
    <property type="protein sequence ID" value="KAK1744281.1"/>
    <property type="molecule type" value="Genomic_DNA"/>
</dbReference>
<gene>
    <name evidence="1" type="ORF">QTG54_004814</name>
</gene>
<evidence type="ECO:0000313" key="1">
    <source>
        <dbReference type="EMBL" id="KAK1744281.1"/>
    </source>
</evidence>
<organism evidence="1 2">
    <name type="scientific">Skeletonema marinoi</name>
    <dbReference type="NCBI Taxonomy" id="267567"/>
    <lineage>
        <taxon>Eukaryota</taxon>
        <taxon>Sar</taxon>
        <taxon>Stramenopiles</taxon>
        <taxon>Ochrophyta</taxon>
        <taxon>Bacillariophyta</taxon>
        <taxon>Coscinodiscophyceae</taxon>
        <taxon>Thalassiosirophycidae</taxon>
        <taxon>Thalassiosirales</taxon>
        <taxon>Skeletonemataceae</taxon>
        <taxon>Skeletonema</taxon>
        <taxon>Skeletonema marinoi-dohrnii complex</taxon>
    </lineage>
</organism>
<proteinExistence type="predicted"/>
<reference evidence="1" key="1">
    <citation type="submission" date="2023-06" db="EMBL/GenBank/DDBJ databases">
        <title>Survivors Of The Sea: Transcriptome response of Skeletonema marinoi to long-term dormancy.</title>
        <authorList>
            <person name="Pinder M.I.M."/>
            <person name="Kourtchenko O."/>
            <person name="Robertson E.K."/>
            <person name="Larsson T."/>
            <person name="Maumus F."/>
            <person name="Osuna-Cruz C.M."/>
            <person name="Vancaester E."/>
            <person name="Stenow R."/>
            <person name="Vandepoele K."/>
            <person name="Ploug H."/>
            <person name="Bruchert V."/>
            <person name="Godhe A."/>
            <person name="Topel M."/>
        </authorList>
    </citation>
    <scope>NUCLEOTIDE SEQUENCE</scope>
    <source>
        <strain evidence="1">R05AC</strain>
    </source>
</reference>
<keyword evidence="2" id="KW-1185">Reference proteome</keyword>
<dbReference type="AlphaFoldDB" id="A0AAD9DE45"/>
<name>A0AAD9DE45_9STRA</name>
<accession>A0AAD9DE45</accession>